<keyword evidence="3" id="KW-0547">Nucleotide-binding</keyword>
<evidence type="ECO:0000256" key="2">
    <source>
        <dbReference type="ARBA" id="ARBA00022679"/>
    </source>
</evidence>
<dbReference type="InterPro" id="IPR005467">
    <property type="entry name" value="His_kinase_dom"/>
</dbReference>
<dbReference type="AlphaFoldDB" id="X0UHG5"/>
<evidence type="ECO:0000256" key="6">
    <source>
        <dbReference type="ARBA" id="ARBA00023012"/>
    </source>
</evidence>
<evidence type="ECO:0000256" key="5">
    <source>
        <dbReference type="ARBA" id="ARBA00022840"/>
    </source>
</evidence>
<organism evidence="8">
    <name type="scientific">marine sediment metagenome</name>
    <dbReference type="NCBI Taxonomy" id="412755"/>
    <lineage>
        <taxon>unclassified sequences</taxon>
        <taxon>metagenomes</taxon>
        <taxon>ecological metagenomes</taxon>
    </lineage>
</organism>
<dbReference type="InterPro" id="IPR036890">
    <property type="entry name" value="HATPase_C_sf"/>
</dbReference>
<evidence type="ECO:0000256" key="4">
    <source>
        <dbReference type="ARBA" id="ARBA00022777"/>
    </source>
</evidence>
<dbReference type="PANTHER" id="PTHR43065">
    <property type="entry name" value="SENSOR HISTIDINE KINASE"/>
    <property type="match status" value="1"/>
</dbReference>
<dbReference type="Pfam" id="PF02518">
    <property type="entry name" value="HATPase_c"/>
    <property type="match status" value="1"/>
</dbReference>
<feature type="non-terminal residue" evidence="8">
    <location>
        <position position="1"/>
    </location>
</feature>
<protein>
    <recommendedName>
        <fullName evidence="7">Histidine kinase domain-containing protein</fullName>
    </recommendedName>
</protein>
<dbReference type="EMBL" id="BARS01021558">
    <property type="protein sequence ID" value="GAG05005.1"/>
    <property type="molecule type" value="Genomic_DNA"/>
</dbReference>
<name>X0UHG5_9ZZZZ</name>
<evidence type="ECO:0000256" key="1">
    <source>
        <dbReference type="ARBA" id="ARBA00022553"/>
    </source>
</evidence>
<dbReference type="GO" id="GO:0005524">
    <property type="term" value="F:ATP binding"/>
    <property type="evidence" value="ECO:0007669"/>
    <property type="project" value="UniProtKB-KW"/>
</dbReference>
<dbReference type="PROSITE" id="PS50109">
    <property type="entry name" value="HIS_KIN"/>
    <property type="match status" value="1"/>
</dbReference>
<keyword evidence="4" id="KW-0418">Kinase</keyword>
<dbReference type="InterPro" id="IPR004358">
    <property type="entry name" value="Sig_transdc_His_kin-like_C"/>
</dbReference>
<dbReference type="SMART" id="SM00387">
    <property type="entry name" value="HATPase_c"/>
    <property type="match status" value="1"/>
</dbReference>
<keyword evidence="5" id="KW-0067">ATP-binding</keyword>
<feature type="domain" description="Histidine kinase" evidence="7">
    <location>
        <begin position="1"/>
        <end position="104"/>
    </location>
</feature>
<evidence type="ECO:0000256" key="3">
    <source>
        <dbReference type="ARBA" id="ARBA00022741"/>
    </source>
</evidence>
<reference evidence="8" key="1">
    <citation type="journal article" date="2014" name="Front. Microbiol.">
        <title>High frequency of phylogenetically diverse reductive dehalogenase-homologous genes in deep subseafloor sedimentary metagenomes.</title>
        <authorList>
            <person name="Kawai M."/>
            <person name="Futagami T."/>
            <person name="Toyoda A."/>
            <person name="Takaki Y."/>
            <person name="Nishi S."/>
            <person name="Hori S."/>
            <person name="Arai W."/>
            <person name="Tsubouchi T."/>
            <person name="Morono Y."/>
            <person name="Uchiyama I."/>
            <person name="Ito T."/>
            <person name="Fujiyama A."/>
            <person name="Inagaki F."/>
            <person name="Takami H."/>
        </authorList>
    </citation>
    <scope>NUCLEOTIDE SEQUENCE</scope>
    <source>
        <strain evidence="8">Expedition CK06-06</strain>
    </source>
</reference>
<gene>
    <name evidence="8" type="ORF">S01H1_34611</name>
</gene>
<keyword evidence="6" id="KW-0902">Two-component regulatory system</keyword>
<proteinExistence type="predicted"/>
<dbReference type="Gene3D" id="3.30.565.10">
    <property type="entry name" value="Histidine kinase-like ATPase, C-terminal domain"/>
    <property type="match status" value="1"/>
</dbReference>
<comment type="caution">
    <text evidence="8">The sequence shown here is derived from an EMBL/GenBank/DDBJ whole genome shotgun (WGS) entry which is preliminary data.</text>
</comment>
<dbReference type="GO" id="GO:0016301">
    <property type="term" value="F:kinase activity"/>
    <property type="evidence" value="ECO:0007669"/>
    <property type="project" value="UniProtKB-KW"/>
</dbReference>
<dbReference type="PANTHER" id="PTHR43065:SF10">
    <property type="entry name" value="PEROXIDE STRESS-ACTIVATED HISTIDINE KINASE MAK3"/>
    <property type="match status" value="1"/>
</dbReference>
<sequence>LFANAKEAMYDSVERKLFIDTFCDENNCYFSIRDTGCGISEENISKIFNPFFSTKSNNLLKERSAVMGMGLTVIKQILESYGIEIIVESKLNVGSKFVVRIPRK</sequence>
<evidence type="ECO:0000313" key="8">
    <source>
        <dbReference type="EMBL" id="GAG05005.1"/>
    </source>
</evidence>
<dbReference type="PRINTS" id="PR00344">
    <property type="entry name" value="BCTRLSENSOR"/>
</dbReference>
<dbReference type="GO" id="GO:0000160">
    <property type="term" value="P:phosphorelay signal transduction system"/>
    <property type="evidence" value="ECO:0007669"/>
    <property type="project" value="UniProtKB-KW"/>
</dbReference>
<evidence type="ECO:0000259" key="7">
    <source>
        <dbReference type="PROSITE" id="PS50109"/>
    </source>
</evidence>
<dbReference type="InterPro" id="IPR003594">
    <property type="entry name" value="HATPase_dom"/>
</dbReference>
<keyword evidence="1" id="KW-0597">Phosphoprotein</keyword>
<keyword evidence="2" id="KW-0808">Transferase</keyword>
<dbReference type="SUPFAM" id="SSF55874">
    <property type="entry name" value="ATPase domain of HSP90 chaperone/DNA topoisomerase II/histidine kinase"/>
    <property type="match status" value="1"/>
</dbReference>
<accession>X0UHG5</accession>